<dbReference type="Proteomes" id="UP001596023">
    <property type="component" value="Unassembled WGS sequence"/>
</dbReference>
<gene>
    <name evidence="2" type="ORF">ACFO6W_22120</name>
</gene>
<name>A0ABV9L201_9BACT</name>
<organism evidence="2 3">
    <name type="scientific">Dysgonomonas termitidis</name>
    <dbReference type="NCBI Taxonomy" id="1516126"/>
    <lineage>
        <taxon>Bacteria</taxon>
        <taxon>Pseudomonadati</taxon>
        <taxon>Bacteroidota</taxon>
        <taxon>Bacteroidia</taxon>
        <taxon>Bacteroidales</taxon>
        <taxon>Dysgonomonadaceae</taxon>
        <taxon>Dysgonomonas</taxon>
    </lineage>
</organism>
<proteinExistence type="predicted"/>
<dbReference type="InterPro" id="IPR024453">
    <property type="entry name" value="Peptidase_C92"/>
</dbReference>
<dbReference type="InterPro" id="IPR038765">
    <property type="entry name" value="Papain-like_cys_pep_sf"/>
</dbReference>
<dbReference type="Gene3D" id="3.90.1720.10">
    <property type="entry name" value="endopeptidase domain like (from Nostoc punctiforme)"/>
    <property type="match status" value="1"/>
</dbReference>
<evidence type="ECO:0000256" key="1">
    <source>
        <dbReference type="SAM" id="SignalP"/>
    </source>
</evidence>
<reference evidence="3" key="1">
    <citation type="journal article" date="2019" name="Int. J. Syst. Evol. Microbiol.">
        <title>The Global Catalogue of Microorganisms (GCM) 10K type strain sequencing project: providing services to taxonomists for standard genome sequencing and annotation.</title>
        <authorList>
            <consortium name="The Broad Institute Genomics Platform"/>
            <consortium name="The Broad Institute Genome Sequencing Center for Infectious Disease"/>
            <person name="Wu L."/>
            <person name="Ma J."/>
        </authorList>
    </citation>
    <scope>NUCLEOTIDE SEQUENCE [LARGE SCALE GENOMIC DNA]</scope>
    <source>
        <strain evidence="3">CCUG 66188</strain>
    </source>
</reference>
<dbReference type="Pfam" id="PF05708">
    <property type="entry name" value="Peptidase_C92"/>
    <property type="match status" value="1"/>
</dbReference>
<accession>A0ABV9L201</accession>
<evidence type="ECO:0000313" key="2">
    <source>
        <dbReference type="EMBL" id="MFC4676382.1"/>
    </source>
</evidence>
<keyword evidence="1" id="KW-0732">Signal</keyword>
<sequence>MKAILLMVLFLSGMTVRADDFRLQSGDLIFQEDCANGTDNTIKAVTASIGDYRFTHVGIVYIDDNDSVYVIEATRPKVAKTPLNDYLHPEGKDCYPKSVVGRLKEEYSACIPAALNEGLTLIGKDYDDGFILGNDKYYCSELIYDILLKANNGIPVFALNTMTFKSPDTGEITKGWKEYFGKYNLPVPEGEPGINPGAMSSSDVIDIVHYY</sequence>
<dbReference type="RefSeq" id="WP_380000564.1">
    <property type="nucleotide sequence ID" value="NZ_JBHSGN010000135.1"/>
</dbReference>
<protein>
    <submittedName>
        <fullName evidence="2">YiiX/YebB-like N1pC/P60 family cysteine hydrolase</fullName>
    </submittedName>
</protein>
<dbReference type="EMBL" id="JBHSGN010000135">
    <property type="protein sequence ID" value="MFC4676382.1"/>
    <property type="molecule type" value="Genomic_DNA"/>
</dbReference>
<feature type="signal peptide" evidence="1">
    <location>
        <begin position="1"/>
        <end position="18"/>
    </location>
</feature>
<comment type="caution">
    <text evidence="2">The sequence shown here is derived from an EMBL/GenBank/DDBJ whole genome shotgun (WGS) entry which is preliminary data.</text>
</comment>
<feature type="chain" id="PRO_5046288560" evidence="1">
    <location>
        <begin position="19"/>
        <end position="211"/>
    </location>
</feature>
<keyword evidence="3" id="KW-1185">Reference proteome</keyword>
<dbReference type="SUPFAM" id="SSF54001">
    <property type="entry name" value="Cysteine proteinases"/>
    <property type="match status" value="1"/>
</dbReference>
<evidence type="ECO:0000313" key="3">
    <source>
        <dbReference type="Proteomes" id="UP001596023"/>
    </source>
</evidence>